<dbReference type="InterPro" id="IPR055170">
    <property type="entry name" value="GFO_IDH_MocA-like_dom"/>
</dbReference>
<protein>
    <submittedName>
        <fullName evidence="3">Predicted dehydrogenase</fullName>
    </submittedName>
</protein>
<sequence>MKLKIGIIGTGWFSGKHADIISAMEEAEVTAICGSSKEKAEKMAVDYNGAAGYGDISDMISAEKLDAAYICVPPMSHGRIEEELIQAGIPFLVEKPLANDFALPKNIAAKVKAASLITSVGYHFRYSPATEKLKEILSEQKIGLITGAWMGDMPETAWWRKEEKSGGQLMEQTTHIVDLLRYIAGEAEEVYAVTGHKVNHLSYEGVTAADVGTVSIKMTNGAVVSLSNTCILPQGVGEIGFTVYSDRGITSWSPEELVVQDKQGKQSIEIMEENPYKKESEAFLHALKTGDTSRILSNYEDALQTQKITYAAAVSAKEGRPVKLADI</sequence>
<gene>
    <name evidence="3" type="ORF">SAMN04488053_10593</name>
</gene>
<dbReference type="Gene3D" id="3.40.50.720">
    <property type="entry name" value="NAD(P)-binding Rossmann-like Domain"/>
    <property type="match status" value="1"/>
</dbReference>
<dbReference type="AlphaFoldDB" id="A0A1H0FUB8"/>
<dbReference type="SUPFAM" id="SSF55347">
    <property type="entry name" value="Glyceraldehyde-3-phosphate dehydrogenase-like, C-terminal domain"/>
    <property type="match status" value="1"/>
</dbReference>
<reference evidence="4" key="1">
    <citation type="submission" date="2016-10" db="EMBL/GenBank/DDBJ databases">
        <authorList>
            <person name="Varghese N."/>
            <person name="Submissions S."/>
        </authorList>
    </citation>
    <scope>NUCLEOTIDE SEQUENCE [LARGE SCALE GENOMIC DNA]</scope>
    <source>
        <strain evidence="4">CGMCC 1.10369</strain>
    </source>
</reference>
<accession>A0A1H0FUB8</accession>
<feature type="domain" description="Gfo/Idh/MocA-like oxidoreductase N-terminal" evidence="1">
    <location>
        <begin position="3"/>
        <end position="122"/>
    </location>
</feature>
<evidence type="ECO:0000259" key="2">
    <source>
        <dbReference type="Pfam" id="PF22725"/>
    </source>
</evidence>
<dbReference type="GO" id="GO:0000166">
    <property type="term" value="F:nucleotide binding"/>
    <property type="evidence" value="ECO:0007669"/>
    <property type="project" value="InterPro"/>
</dbReference>
<dbReference type="PANTHER" id="PTHR43249">
    <property type="entry name" value="UDP-N-ACETYL-2-AMINO-2-DEOXY-D-GLUCURONATE OXIDASE"/>
    <property type="match status" value="1"/>
</dbReference>
<dbReference type="RefSeq" id="WP_090842817.1">
    <property type="nucleotide sequence ID" value="NZ_FNIL01000005.1"/>
</dbReference>
<dbReference type="PANTHER" id="PTHR43249:SF1">
    <property type="entry name" value="D-GLUCOSIDE 3-DEHYDROGENASE"/>
    <property type="match status" value="1"/>
</dbReference>
<dbReference type="STRING" id="745820.SAMN04488053_10593"/>
<dbReference type="InterPro" id="IPR036291">
    <property type="entry name" value="NAD(P)-bd_dom_sf"/>
</dbReference>
<dbReference type="Gene3D" id="3.30.360.10">
    <property type="entry name" value="Dihydrodipicolinate Reductase, domain 2"/>
    <property type="match status" value="1"/>
</dbReference>
<dbReference type="SUPFAM" id="SSF51735">
    <property type="entry name" value="NAD(P)-binding Rossmann-fold domains"/>
    <property type="match status" value="1"/>
</dbReference>
<dbReference type="Pfam" id="PF01408">
    <property type="entry name" value="GFO_IDH_MocA"/>
    <property type="match status" value="1"/>
</dbReference>
<dbReference type="Pfam" id="PF22725">
    <property type="entry name" value="GFO_IDH_MocA_C3"/>
    <property type="match status" value="1"/>
</dbReference>
<organism evidence="3 4">
    <name type="scientific">Alkalicoccus daliensis</name>
    <dbReference type="NCBI Taxonomy" id="745820"/>
    <lineage>
        <taxon>Bacteria</taxon>
        <taxon>Bacillati</taxon>
        <taxon>Bacillota</taxon>
        <taxon>Bacilli</taxon>
        <taxon>Bacillales</taxon>
        <taxon>Bacillaceae</taxon>
        <taxon>Alkalicoccus</taxon>
    </lineage>
</organism>
<dbReference type="OrthoDB" id="9815825at2"/>
<keyword evidence="4" id="KW-1185">Reference proteome</keyword>
<dbReference type="InterPro" id="IPR052515">
    <property type="entry name" value="Gfo/Idh/MocA_Oxidoreductase"/>
</dbReference>
<dbReference type="Proteomes" id="UP000198778">
    <property type="component" value="Unassembled WGS sequence"/>
</dbReference>
<evidence type="ECO:0000313" key="4">
    <source>
        <dbReference type="Proteomes" id="UP000198778"/>
    </source>
</evidence>
<feature type="domain" description="GFO/IDH/MocA-like oxidoreductase" evidence="2">
    <location>
        <begin position="132"/>
        <end position="248"/>
    </location>
</feature>
<dbReference type="InterPro" id="IPR000683">
    <property type="entry name" value="Gfo/Idh/MocA-like_OxRdtase_N"/>
</dbReference>
<evidence type="ECO:0000259" key="1">
    <source>
        <dbReference type="Pfam" id="PF01408"/>
    </source>
</evidence>
<evidence type="ECO:0000313" key="3">
    <source>
        <dbReference type="EMBL" id="SDN98240.1"/>
    </source>
</evidence>
<proteinExistence type="predicted"/>
<name>A0A1H0FUB8_9BACI</name>
<dbReference type="EMBL" id="FNIL01000005">
    <property type="protein sequence ID" value="SDN98240.1"/>
    <property type="molecule type" value="Genomic_DNA"/>
</dbReference>